<dbReference type="GO" id="GO:0008784">
    <property type="term" value="F:alanine racemase activity"/>
    <property type="evidence" value="ECO:0007669"/>
    <property type="project" value="TreeGrafter"/>
</dbReference>
<dbReference type="EMBL" id="JAAZWO010000044">
    <property type="protein sequence ID" value="MBC2400008.1"/>
    <property type="molecule type" value="Genomic_DNA"/>
</dbReference>
<dbReference type="InterPro" id="IPR000821">
    <property type="entry name" value="Ala_racemase"/>
</dbReference>
<accession>A0A923EF04</accession>
<reference evidence="5 6" key="1">
    <citation type="submission" date="2020-04" db="EMBL/GenBank/DDBJ databases">
        <title>Genomic insights into acetone-butanol-ethanol (ABE) fermentation by sequencing solventogenic clostridia strains.</title>
        <authorList>
            <person name="Brown S."/>
        </authorList>
    </citation>
    <scope>NUCLEOTIDE SEQUENCE [LARGE SCALE GENOMIC DNA]</scope>
    <source>
        <strain evidence="5 6">DJ011</strain>
    </source>
</reference>
<dbReference type="SUPFAM" id="SSF51419">
    <property type="entry name" value="PLP-binding barrel"/>
    <property type="match status" value="1"/>
</dbReference>
<feature type="domain" description="Alanine racemase N-terminal" evidence="4">
    <location>
        <begin position="10"/>
        <end position="225"/>
    </location>
</feature>
<dbReference type="PANTHER" id="PTHR30511:SF3">
    <property type="entry name" value="LYSINE RACEMASE"/>
    <property type="match status" value="1"/>
</dbReference>
<evidence type="ECO:0000313" key="5">
    <source>
        <dbReference type="EMBL" id="MBC2400008.1"/>
    </source>
</evidence>
<dbReference type="AlphaFoldDB" id="A0A923EF04"/>
<keyword evidence="2" id="KW-0663">Pyridoxal phosphate</keyword>
<evidence type="ECO:0000256" key="3">
    <source>
        <dbReference type="ARBA" id="ARBA00023235"/>
    </source>
</evidence>
<comment type="cofactor">
    <cofactor evidence="1">
        <name>pyridoxal 5'-phosphate</name>
        <dbReference type="ChEBI" id="CHEBI:597326"/>
    </cofactor>
</comment>
<comment type="caution">
    <text evidence="5">The sequence shown here is derived from an EMBL/GenBank/DDBJ whole genome shotgun (WGS) entry which is preliminary data.</text>
</comment>
<dbReference type="InterPro" id="IPR001608">
    <property type="entry name" value="Ala_racemase_N"/>
</dbReference>
<evidence type="ECO:0000256" key="1">
    <source>
        <dbReference type="ARBA" id="ARBA00001933"/>
    </source>
</evidence>
<keyword evidence="6" id="KW-1185">Reference proteome</keyword>
<name>A0A923EF04_CLOTT</name>
<evidence type="ECO:0000259" key="4">
    <source>
        <dbReference type="Pfam" id="PF01168"/>
    </source>
</evidence>
<dbReference type="CDD" id="cd06815">
    <property type="entry name" value="PLPDE_III_AR_like_1"/>
    <property type="match status" value="1"/>
</dbReference>
<dbReference type="Proteomes" id="UP000563151">
    <property type="component" value="Unassembled WGS sequence"/>
</dbReference>
<gene>
    <name evidence="5" type="ORF">HGG79_19920</name>
</gene>
<keyword evidence="3" id="KW-0413">Isomerase</keyword>
<protein>
    <submittedName>
        <fullName evidence="5">Alanine/ornithine racemase family PLP-dependent enzyme</fullName>
    </submittedName>
</protein>
<dbReference type="Pfam" id="PF01168">
    <property type="entry name" value="Ala_racemase_N"/>
    <property type="match status" value="1"/>
</dbReference>
<dbReference type="NCBIfam" id="NF040742">
    <property type="entry name" value="racem_Orr"/>
    <property type="match status" value="1"/>
</dbReference>
<dbReference type="InterPro" id="IPR029066">
    <property type="entry name" value="PLP-binding_barrel"/>
</dbReference>
<dbReference type="GO" id="GO:0005829">
    <property type="term" value="C:cytosol"/>
    <property type="evidence" value="ECO:0007669"/>
    <property type="project" value="TreeGrafter"/>
</dbReference>
<proteinExistence type="predicted"/>
<dbReference type="RefSeq" id="WP_035151100.1">
    <property type="nucleotide sequence ID" value="NZ_JAAZWO010000044.1"/>
</dbReference>
<sequence length="365" mass="40930">MRKEYPCIEINLSKISHNVKKILSMCKNREIEVVGVTKVFCAELPIVEAILGAGITQIGDSRVQNLKKIENMNCKKMLLRISMESEAKEVVRYSDVSLNSELDTIKILEKVAKVMNKIHNIILMVDIGDLREGVLIEDVIDTVKEIIKLENINLVGLGTNVTCYGGVIPEKDNLMELVKLKNEIKNVYKIDLPIISGGNSSSLYMVMNNTIPKEINQLRVGEGIVLGRETSFGRPIPNCYDDAFILKAEIVEIKNKPTLPTGRIGMDAFGNKPHFEDRGVRKRAIVAVGRQDIKVDGIFPVDKNISIFGASSDHLLLDVTDSREALKVGDIIDFKMNYGCILASMTSNYVKKYYVKEREYLTTNF</sequence>
<dbReference type="PANTHER" id="PTHR30511">
    <property type="entry name" value="ALANINE RACEMASE"/>
    <property type="match status" value="1"/>
</dbReference>
<evidence type="ECO:0000313" key="6">
    <source>
        <dbReference type="Proteomes" id="UP000563151"/>
    </source>
</evidence>
<organism evidence="5 6">
    <name type="scientific">Clostridium tetanomorphum</name>
    <dbReference type="NCBI Taxonomy" id="1553"/>
    <lineage>
        <taxon>Bacteria</taxon>
        <taxon>Bacillati</taxon>
        <taxon>Bacillota</taxon>
        <taxon>Clostridia</taxon>
        <taxon>Eubacteriales</taxon>
        <taxon>Clostridiaceae</taxon>
        <taxon>Clostridium</taxon>
    </lineage>
</organism>
<dbReference type="Gene3D" id="3.20.20.10">
    <property type="entry name" value="Alanine racemase"/>
    <property type="match status" value="1"/>
</dbReference>
<dbReference type="GO" id="GO:0030170">
    <property type="term" value="F:pyridoxal phosphate binding"/>
    <property type="evidence" value="ECO:0007669"/>
    <property type="project" value="TreeGrafter"/>
</dbReference>
<evidence type="ECO:0000256" key="2">
    <source>
        <dbReference type="ARBA" id="ARBA00022898"/>
    </source>
</evidence>